<dbReference type="EMBL" id="JXMS01000019">
    <property type="protein sequence ID" value="OBQ46643.1"/>
    <property type="molecule type" value="Genomic_DNA"/>
</dbReference>
<reference evidence="2 3" key="1">
    <citation type="submission" date="2015-01" db="EMBL/GenBank/DDBJ databases">
        <title>Desulfovibrio sp. JC271 draft genome sequence.</title>
        <authorList>
            <person name="Shivani Y."/>
            <person name="Subhash Y."/>
            <person name="Sasikala C."/>
            <person name="Ramana C.V."/>
        </authorList>
    </citation>
    <scope>NUCLEOTIDE SEQUENCE [LARGE SCALE GENOMIC DNA]</scope>
    <source>
        <strain evidence="2 3">JC271</strain>
    </source>
</reference>
<dbReference type="Proteomes" id="UP000091979">
    <property type="component" value="Unassembled WGS sequence"/>
</dbReference>
<protein>
    <submittedName>
        <fullName evidence="2">Uncharacterized protein</fullName>
    </submittedName>
</protein>
<dbReference type="SUPFAM" id="SSF52266">
    <property type="entry name" value="SGNH hydrolase"/>
    <property type="match status" value="1"/>
</dbReference>
<keyword evidence="1" id="KW-1133">Transmembrane helix</keyword>
<sequence length="376" mass="42921">MYLNSFISSFKRLFTSPVSAGNYIKILFTCFLMQSILVVSALVIHDPICLFFRTVPDGQLPSTAQQRFQNAAIAKNFGRRYNAVIIGTSLSENFSTDEMRRKLGVDTMNLSISGAEFNEMLTVLNYTLSRNPQVKTVFWGLLPRHVFASEHHAELPDTFPAFLYNDSDLDDLKAYFSKRFLLTPQTKDENDIWSWYSYYKSNGFFSRKCYFDSACLLMDEKIPPVDYTVDNIPKLEEVLTAHPDRTFYVFTPPRSGLFLNRHADEYHRALLALSTLLAYPNLRLFDFTQMRSVTMDISRYKDVGHYDAAANSAMVTAFAENRYRIVPENIDDALAQVLTYQRTTLADLGITDQDIAIFCAASAQAENKGHSKQSKQ</sequence>
<keyword evidence="3" id="KW-1185">Reference proteome</keyword>
<organism evidence="2 3">
    <name type="scientific">Halodesulfovibrio spirochaetisodalis</name>
    <dbReference type="NCBI Taxonomy" id="1560234"/>
    <lineage>
        <taxon>Bacteria</taxon>
        <taxon>Pseudomonadati</taxon>
        <taxon>Thermodesulfobacteriota</taxon>
        <taxon>Desulfovibrionia</taxon>
        <taxon>Desulfovibrionales</taxon>
        <taxon>Desulfovibrionaceae</taxon>
        <taxon>Halodesulfovibrio</taxon>
    </lineage>
</organism>
<dbReference type="PATRIC" id="fig|1560234.3.peg.1047"/>
<gene>
    <name evidence="2" type="ORF">SP90_10955</name>
</gene>
<keyword evidence="1" id="KW-0472">Membrane</keyword>
<evidence type="ECO:0000256" key="1">
    <source>
        <dbReference type="SAM" id="Phobius"/>
    </source>
</evidence>
<evidence type="ECO:0000313" key="2">
    <source>
        <dbReference type="EMBL" id="OBQ46643.1"/>
    </source>
</evidence>
<name>A0A1B7XB84_9BACT</name>
<evidence type="ECO:0000313" key="3">
    <source>
        <dbReference type="Proteomes" id="UP000091979"/>
    </source>
</evidence>
<proteinExistence type="predicted"/>
<keyword evidence="1" id="KW-0812">Transmembrane</keyword>
<dbReference type="STRING" id="1560234.SP90_10955"/>
<accession>A0A1B7XB84</accession>
<comment type="caution">
    <text evidence="2">The sequence shown here is derived from an EMBL/GenBank/DDBJ whole genome shotgun (WGS) entry which is preliminary data.</text>
</comment>
<dbReference type="AlphaFoldDB" id="A0A1B7XB84"/>
<feature type="transmembrane region" description="Helical" evidence="1">
    <location>
        <begin position="20"/>
        <end position="44"/>
    </location>
</feature>